<name>A0A085MQR8_9BILA</name>
<reference evidence="2" key="1">
    <citation type="journal article" date="2014" name="Nat. Genet.">
        <title>Genome and transcriptome of the porcine whipworm Trichuris suis.</title>
        <authorList>
            <person name="Jex A.R."/>
            <person name="Nejsum P."/>
            <person name="Schwarz E.M."/>
            <person name="Hu L."/>
            <person name="Young N.D."/>
            <person name="Hall R.S."/>
            <person name="Korhonen P.K."/>
            <person name="Liao S."/>
            <person name="Thamsborg S."/>
            <person name="Xia J."/>
            <person name="Xu P."/>
            <person name="Wang S."/>
            <person name="Scheerlinck J.P."/>
            <person name="Hofmann A."/>
            <person name="Sternberg P.W."/>
            <person name="Wang J."/>
            <person name="Gasser R.B."/>
        </authorList>
    </citation>
    <scope>NUCLEOTIDE SEQUENCE [LARGE SCALE GENOMIC DNA]</scope>
    <source>
        <strain evidence="2">DCEP-RM93F</strain>
    </source>
</reference>
<evidence type="ECO:0000313" key="2">
    <source>
        <dbReference type="EMBL" id="KFD59564.1"/>
    </source>
</evidence>
<accession>A0A085MQR8</accession>
<dbReference type="SUPFAM" id="SSF53098">
    <property type="entry name" value="Ribonuclease H-like"/>
    <property type="match status" value="1"/>
</dbReference>
<protein>
    <recommendedName>
        <fullName evidence="1">Integrase catalytic domain-containing protein</fullName>
    </recommendedName>
</protein>
<evidence type="ECO:0000259" key="1">
    <source>
        <dbReference type="PROSITE" id="PS50994"/>
    </source>
</evidence>
<sequence length="208" mass="23732">MPVGMPWERLGADVLELPESTAGHRYALVVQDYFTKWLSVFPRKSQTAAAVAQQLIHLFYQMGPPPIVHTDQGRNFESDLFKEVCRTFGTKKMRTTPYHPEGDGLVERGNRTILQILRSLADKDSQWDQLLPAAVLAYKTSQHATTSFTPYELMFGRQPLLVDGPFHVLGQQGYDPPSYHDQLLARMQRKCHSARSHIQKAAERQRRA</sequence>
<dbReference type="InterPro" id="IPR036397">
    <property type="entry name" value="RNaseH_sf"/>
</dbReference>
<dbReference type="FunFam" id="3.30.420.10:FF:000032">
    <property type="entry name" value="Retrovirus-related Pol polyprotein from transposon 297-like Protein"/>
    <property type="match status" value="1"/>
</dbReference>
<dbReference type="InterPro" id="IPR012337">
    <property type="entry name" value="RNaseH-like_sf"/>
</dbReference>
<feature type="domain" description="Integrase catalytic" evidence="1">
    <location>
        <begin position="1"/>
        <end position="158"/>
    </location>
</feature>
<dbReference type="AlphaFoldDB" id="A0A085MQR8"/>
<proteinExistence type="predicted"/>
<dbReference type="PANTHER" id="PTHR37984">
    <property type="entry name" value="PROTEIN CBG26694"/>
    <property type="match status" value="1"/>
</dbReference>
<dbReference type="InterPro" id="IPR001584">
    <property type="entry name" value="Integrase_cat-core"/>
</dbReference>
<dbReference type="EMBL" id="KL367831">
    <property type="protein sequence ID" value="KFD59564.1"/>
    <property type="molecule type" value="Genomic_DNA"/>
</dbReference>
<dbReference type="GO" id="GO:0003676">
    <property type="term" value="F:nucleic acid binding"/>
    <property type="evidence" value="ECO:0007669"/>
    <property type="project" value="InterPro"/>
</dbReference>
<gene>
    <name evidence="2" type="ORF">M514_28255</name>
</gene>
<dbReference type="GO" id="GO:0015074">
    <property type="term" value="P:DNA integration"/>
    <property type="evidence" value="ECO:0007669"/>
    <property type="project" value="InterPro"/>
</dbReference>
<dbReference type="InterPro" id="IPR050951">
    <property type="entry name" value="Retrovirus_Pol_polyprotein"/>
</dbReference>
<dbReference type="Gene3D" id="3.30.420.10">
    <property type="entry name" value="Ribonuclease H-like superfamily/Ribonuclease H"/>
    <property type="match status" value="1"/>
</dbReference>
<dbReference type="Proteomes" id="UP000030758">
    <property type="component" value="Unassembled WGS sequence"/>
</dbReference>
<dbReference type="Pfam" id="PF00665">
    <property type="entry name" value="rve"/>
    <property type="match status" value="1"/>
</dbReference>
<organism evidence="2">
    <name type="scientific">Trichuris suis</name>
    <name type="common">pig whipworm</name>
    <dbReference type="NCBI Taxonomy" id="68888"/>
    <lineage>
        <taxon>Eukaryota</taxon>
        <taxon>Metazoa</taxon>
        <taxon>Ecdysozoa</taxon>
        <taxon>Nematoda</taxon>
        <taxon>Enoplea</taxon>
        <taxon>Dorylaimia</taxon>
        <taxon>Trichinellida</taxon>
        <taxon>Trichuridae</taxon>
        <taxon>Trichuris</taxon>
    </lineage>
</organism>
<dbReference type="PROSITE" id="PS50994">
    <property type="entry name" value="INTEGRASE"/>
    <property type="match status" value="1"/>
</dbReference>
<dbReference type="PANTHER" id="PTHR37984:SF15">
    <property type="entry name" value="INTEGRASE CATALYTIC DOMAIN-CONTAINING PROTEIN"/>
    <property type="match status" value="1"/>
</dbReference>